<name>A0ACC0D4K4_9PEZI</name>
<dbReference type="Proteomes" id="UP001497680">
    <property type="component" value="Unassembled WGS sequence"/>
</dbReference>
<organism evidence="1 2">
    <name type="scientific">Hypoxylon rubiginosum</name>
    <dbReference type="NCBI Taxonomy" id="110542"/>
    <lineage>
        <taxon>Eukaryota</taxon>
        <taxon>Fungi</taxon>
        <taxon>Dikarya</taxon>
        <taxon>Ascomycota</taxon>
        <taxon>Pezizomycotina</taxon>
        <taxon>Sordariomycetes</taxon>
        <taxon>Xylariomycetidae</taxon>
        <taxon>Xylariales</taxon>
        <taxon>Hypoxylaceae</taxon>
        <taxon>Hypoxylon</taxon>
    </lineage>
</organism>
<evidence type="ECO:0000313" key="2">
    <source>
        <dbReference type="Proteomes" id="UP001497680"/>
    </source>
</evidence>
<reference evidence="1 2" key="1">
    <citation type="journal article" date="2022" name="New Phytol.">
        <title>Ecological generalism drives hyperdiversity of secondary metabolite gene clusters in xylarialean endophytes.</title>
        <authorList>
            <person name="Franco M.E.E."/>
            <person name="Wisecaver J.H."/>
            <person name="Arnold A.E."/>
            <person name="Ju Y.M."/>
            <person name="Slot J.C."/>
            <person name="Ahrendt S."/>
            <person name="Moore L.P."/>
            <person name="Eastman K.E."/>
            <person name="Scott K."/>
            <person name="Konkel Z."/>
            <person name="Mondo S.J."/>
            <person name="Kuo A."/>
            <person name="Hayes R.D."/>
            <person name="Haridas S."/>
            <person name="Andreopoulos B."/>
            <person name="Riley R."/>
            <person name="LaButti K."/>
            <person name="Pangilinan J."/>
            <person name="Lipzen A."/>
            <person name="Amirebrahimi M."/>
            <person name="Yan J."/>
            <person name="Adam C."/>
            <person name="Keymanesh K."/>
            <person name="Ng V."/>
            <person name="Louie K."/>
            <person name="Northen T."/>
            <person name="Drula E."/>
            <person name="Henrissat B."/>
            <person name="Hsieh H.M."/>
            <person name="Youens-Clark K."/>
            <person name="Lutzoni F."/>
            <person name="Miadlikowska J."/>
            <person name="Eastwood D.C."/>
            <person name="Hamelin R.C."/>
            <person name="Grigoriev I.V."/>
            <person name="U'Ren J.M."/>
        </authorList>
    </citation>
    <scope>NUCLEOTIDE SEQUENCE [LARGE SCALE GENOMIC DNA]</scope>
    <source>
        <strain evidence="1 2">ER1909</strain>
    </source>
</reference>
<accession>A0ACC0D4K4</accession>
<sequence>MAESSSSKPTSDPILTTEGPKPQLLPHQQHALFDKIAILCGPINSLLFFLILPMSLNLPPVSPSATPEETAYHYVYNEKGLKGGIPIMLMTGITWPIFCAGVNRQLAKIPGVSRTALWAQLGAGCLAALSMMLPAIFFSAVIYRLDRDPILTQLLSDLAWLVYMMSFPPFVAQDFMISYAVLSDRRPRPLIPRWAAWAMSGLAITVYPAIAVHCVKSGPFAWNGALSFWVGMAGGSVQLGILVFFLWKAHAEPDPEE</sequence>
<gene>
    <name evidence="1" type="ORF">F4821DRAFT_104555</name>
</gene>
<keyword evidence="2" id="KW-1185">Reference proteome</keyword>
<proteinExistence type="predicted"/>
<evidence type="ECO:0000313" key="1">
    <source>
        <dbReference type="EMBL" id="KAI6087492.1"/>
    </source>
</evidence>
<comment type="caution">
    <text evidence="1">The sequence shown here is derived from an EMBL/GenBank/DDBJ whole genome shotgun (WGS) entry which is preliminary data.</text>
</comment>
<dbReference type="EMBL" id="MU394307">
    <property type="protein sequence ID" value="KAI6087492.1"/>
    <property type="molecule type" value="Genomic_DNA"/>
</dbReference>
<protein>
    <submittedName>
        <fullName evidence="1">Integral membrane protein</fullName>
    </submittedName>
</protein>